<evidence type="ECO:0000256" key="6">
    <source>
        <dbReference type="ARBA" id="ARBA00060569"/>
    </source>
</evidence>
<dbReference type="Pfam" id="PF01557">
    <property type="entry name" value="FAA_hydrolase"/>
    <property type="match status" value="2"/>
</dbReference>
<dbReference type="InterPro" id="IPR012686">
    <property type="entry name" value="HPA_isomer/decarb_N"/>
</dbReference>
<evidence type="ECO:0000256" key="3">
    <source>
        <dbReference type="ARBA" id="ARBA00051258"/>
    </source>
</evidence>
<dbReference type="OrthoDB" id="9805307at2"/>
<feature type="domain" description="Fumarylacetoacetase-like C-terminal" evidence="8">
    <location>
        <begin position="219"/>
        <end position="417"/>
    </location>
</feature>
<dbReference type="InterPro" id="IPR012684">
    <property type="entry name" value="HPA_isomer/decarb_C"/>
</dbReference>
<evidence type="ECO:0000313" key="10">
    <source>
        <dbReference type="Proteomes" id="UP000236345"/>
    </source>
</evidence>
<comment type="function">
    <text evidence="5">Decarboxylates OPET (5-oxo-pent-3-ene-1,2,5-tricarboxylic acid) into HHDD (2-hydroxy-hept-2,4-diene-1,7-dioate) and isomerizes it to OHED (2-oxo-hept-3-ene-1,7-dioate).</text>
</comment>
<dbReference type="RefSeq" id="WP_103058552.1">
    <property type="nucleotide sequence ID" value="NZ_BSOF01000026.1"/>
</dbReference>
<evidence type="ECO:0000256" key="7">
    <source>
        <dbReference type="ARBA" id="ARBA00060680"/>
    </source>
</evidence>
<dbReference type="Proteomes" id="UP000236345">
    <property type="component" value="Unassembled WGS sequence"/>
</dbReference>
<sequence>MKKSVFAVALNHRSQTEHWNEAFHQSPYKTPPKTPVWFIKPRNTHRKMGDVISLPEQQQTFSGGTLAVVMGKVARKIRAADAEQYIAGYALANELSLAEESFYRPAIKAKCRDGFCPMGEMAGLKDVSALDIVTEVNGVVKQSWSTSELHRNAAELIAALSDFATLQAGDVILLGTPQQRIPVNAGDSVTIKAQGLPTLTNSFSDETNVKTQPDGHPTLFALGLNYADHATELDFNAPEEPLVFIKAPNTVTGDNCVSVRPDNLEYMHYEAELVVVIGKTARNVKRAEAFDYVAGYTVCNDYAVRDYLENYYRPNLRVKSRDTLTPLLAKITPREAIPDVQNLQLKTFVNGELTQSGSTRDMVFSVAFLIEYLSEFMTLQPGDMIATGTPKGLADVKPGDEVVVEVEGVGRLTNRIVSEKQFEENLK</sequence>
<evidence type="ECO:0000256" key="2">
    <source>
        <dbReference type="ARBA" id="ARBA00022723"/>
    </source>
</evidence>
<reference evidence="10" key="1">
    <citation type="submission" date="2017-09" db="EMBL/GenBank/DDBJ databases">
        <authorList>
            <person name="Palmer M."/>
            <person name="Steenkamp E.T."/>
            <person name="Coetzee M.P."/>
            <person name="Avontuur J.R."/>
            <person name="Van Zyl E."/>
            <person name="Chan W.-Y."/>
            <person name="Blom J."/>
            <person name="Venter S.N."/>
        </authorList>
    </citation>
    <scope>NUCLEOTIDE SEQUENCE [LARGE SCALE GENOMIC DNA]</scope>
    <source>
        <strain evidence="10">QC88-366</strain>
    </source>
</reference>
<gene>
    <name evidence="9" type="ORF">COO59_04010</name>
</gene>
<comment type="catalytic activity">
    <reaction evidence="3">
        <text>(3E,5R)-5-carboxy-2-oxohept-3-enedioate + H(+) = (4Z)-2-oxohept-4-enedioate + CO2</text>
        <dbReference type="Rhea" id="RHEA:14397"/>
        <dbReference type="ChEBI" id="CHEBI:15378"/>
        <dbReference type="ChEBI" id="CHEBI:16526"/>
        <dbReference type="ChEBI" id="CHEBI:87491"/>
        <dbReference type="ChEBI" id="CHEBI:87507"/>
        <dbReference type="EC" id="4.1.1.68"/>
    </reaction>
</comment>
<keyword evidence="2" id="KW-0479">Metal-binding</keyword>
<dbReference type="GO" id="GO:1901023">
    <property type="term" value="P:4-hydroxyphenylacetate catabolic process"/>
    <property type="evidence" value="ECO:0007669"/>
    <property type="project" value="InterPro"/>
</dbReference>
<dbReference type="FunFam" id="3.90.850.10:FF:000002">
    <property type="entry name" value="2-hydroxyhepta-2,4-diene-1,7-dioate isomerase"/>
    <property type="match status" value="1"/>
</dbReference>
<feature type="domain" description="Fumarylacetoacetase-like C-terminal" evidence="8">
    <location>
        <begin position="5"/>
        <end position="202"/>
    </location>
</feature>
<dbReference type="InterPro" id="IPR036663">
    <property type="entry name" value="Fumarylacetoacetase_C_sf"/>
</dbReference>
<dbReference type="GO" id="GO:0008704">
    <property type="term" value="F:5-carboxymethyl-2-hydroxymuconate delta-isomerase activity"/>
    <property type="evidence" value="ECO:0007669"/>
    <property type="project" value="UniProtKB-EC"/>
</dbReference>
<dbReference type="GO" id="GO:0046872">
    <property type="term" value="F:metal ion binding"/>
    <property type="evidence" value="ECO:0007669"/>
    <property type="project" value="UniProtKB-KW"/>
</dbReference>
<comment type="pathway">
    <text evidence="7">Aromatic compound metabolism; 4-hydroxyphenylacetate degradation; pyruvate and succinate semialdehyde from 4-hydroxyphenylacetate: step 5/7.</text>
</comment>
<protein>
    <submittedName>
        <fullName evidence="9">4-hydroxyphenylacetate degradation protein</fullName>
    </submittedName>
</protein>
<comment type="caution">
    <text evidence="9">The sequence shown here is derived from an EMBL/GenBank/DDBJ whole genome shotgun (WGS) entry which is preliminary data.</text>
</comment>
<dbReference type="Gene3D" id="3.90.850.10">
    <property type="entry name" value="Fumarylacetoacetase-like, C-terminal domain"/>
    <property type="match status" value="2"/>
</dbReference>
<organism evidence="9 10">
    <name type="scientific">Mixta theicola</name>
    <dbReference type="NCBI Taxonomy" id="1458355"/>
    <lineage>
        <taxon>Bacteria</taxon>
        <taxon>Pseudomonadati</taxon>
        <taxon>Pseudomonadota</taxon>
        <taxon>Gammaproteobacteria</taxon>
        <taxon>Enterobacterales</taxon>
        <taxon>Erwiniaceae</taxon>
        <taxon>Mixta</taxon>
    </lineage>
</organism>
<dbReference type="PANTHER" id="PTHR11820">
    <property type="entry name" value="ACYLPYRUVASE"/>
    <property type="match status" value="1"/>
</dbReference>
<proteinExistence type="inferred from homology"/>
<accession>A0A2K1QDI9</accession>
<evidence type="ECO:0000256" key="5">
    <source>
        <dbReference type="ARBA" id="ARBA00057150"/>
    </source>
</evidence>
<dbReference type="NCBIfam" id="TIGR02305">
    <property type="entry name" value="HpaG-N-term"/>
    <property type="match status" value="1"/>
</dbReference>
<dbReference type="InterPro" id="IPR011234">
    <property type="entry name" value="Fumarylacetoacetase-like_C"/>
</dbReference>
<dbReference type="SUPFAM" id="SSF56529">
    <property type="entry name" value="FAH"/>
    <property type="match status" value="2"/>
</dbReference>
<evidence type="ECO:0000259" key="8">
    <source>
        <dbReference type="Pfam" id="PF01557"/>
    </source>
</evidence>
<keyword evidence="10" id="KW-1185">Reference proteome</keyword>
<comment type="similarity">
    <text evidence="1">Belongs to the FAH family.</text>
</comment>
<comment type="catalytic activity">
    <reaction evidence="4">
        <text>(2E,4Z)-5-hydroxypenta-2,4-diene-1,2,5-tricarboxylate = (3E,5R)-5-carboxy-2-oxohept-3-enedioate</text>
        <dbReference type="Rhea" id="RHEA:18813"/>
        <dbReference type="ChEBI" id="CHEBI:47961"/>
        <dbReference type="ChEBI" id="CHEBI:87491"/>
        <dbReference type="EC" id="5.3.3.10"/>
    </reaction>
</comment>
<evidence type="ECO:0000256" key="1">
    <source>
        <dbReference type="ARBA" id="ARBA00010211"/>
    </source>
</evidence>
<dbReference type="AlphaFoldDB" id="A0A2K1QDI9"/>
<dbReference type="NCBIfam" id="TIGR02303">
    <property type="entry name" value="HpaG-C-term"/>
    <property type="match status" value="1"/>
</dbReference>
<dbReference type="EMBL" id="NWUO01000002">
    <property type="protein sequence ID" value="PNS13085.1"/>
    <property type="molecule type" value="Genomic_DNA"/>
</dbReference>
<comment type="pathway">
    <text evidence="6">Aromatic compound metabolism; 4-hydroxyphenylacetate degradation; pyruvate and succinate semialdehyde from 4-hydroxyphenylacetate: step 4/7.</text>
</comment>
<dbReference type="PANTHER" id="PTHR11820:SF114">
    <property type="entry name" value="4-HYDROXYPHENYLACETATE CATABOLISM PROTEIN"/>
    <property type="match status" value="1"/>
</dbReference>
<name>A0A2K1QDI9_9GAMM</name>
<dbReference type="GO" id="GO:0018800">
    <property type="term" value="F:5-oxopent-3-ene-1,2,5-tricarboxylate decarboxylase activity"/>
    <property type="evidence" value="ECO:0007669"/>
    <property type="project" value="UniProtKB-EC"/>
</dbReference>
<evidence type="ECO:0000256" key="4">
    <source>
        <dbReference type="ARBA" id="ARBA00052790"/>
    </source>
</evidence>
<evidence type="ECO:0000313" key="9">
    <source>
        <dbReference type="EMBL" id="PNS13085.1"/>
    </source>
</evidence>